<dbReference type="RefSeq" id="WP_126604416.1">
    <property type="nucleotide sequence ID" value="NZ_AP018795.1"/>
</dbReference>
<feature type="compositionally biased region" description="Basic and acidic residues" evidence="1">
    <location>
        <begin position="40"/>
        <end position="51"/>
    </location>
</feature>
<proteinExistence type="predicted"/>
<dbReference type="Gene3D" id="1.10.530.10">
    <property type="match status" value="1"/>
</dbReference>
<dbReference type="EMBL" id="AP018795">
    <property type="protein sequence ID" value="BBF64620.1"/>
    <property type="molecule type" value="Genomic_DNA"/>
</dbReference>
<dbReference type="KEGG" id="afj:AFERRID_08380"/>
<feature type="region of interest" description="Disordered" evidence="1">
    <location>
        <begin position="40"/>
        <end position="170"/>
    </location>
</feature>
<evidence type="ECO:0000256" key="1">
    <source>
        <dbReference type="SAM" id="MobiDB-lite"/>
    </source>
</evidence>
<evidence type="ECO:0008006" key="4">
    <source>
        <dbReference type="Google" id="ProtNLM"/>
    </source>
</evidence>
<keyword evidence="3" id="KW-1185">Reference proteome</keyword>
<accession>A0A2Z6IG37</accession>
<organism evidence="2 3">
    <name type="scientific">Acidithiobacillus ferridurans</name>
    <dbReference type="NCBI Taxonomy" id="1232575"/>
    <lineage>
        <taxon>Bacteria</taxon>
        <taxon>Pseudomonadati</taxon>
        <taxon>Pseudomonadota</taxon>
        <taxon>Acidithiobacillia</taxon>
        <taxon>Acidithiobacillales</taxon>
        <taxon>Acidithiobacillaceae</taxon>
        <taxon>Acidithiobacillus</taxon>
    </lineage>
</organism>
<name>A0A2Z6IG37_ACIFI</name>
<sequence length="448" mass="48700">MFAKRPILSSALVAGTAIGGAYLYADYQDLWDDKSIERRDENAADVQRPEIGEAQPTVLTNSEQATAHGAGEAPAQGTSPGTEAQTFPLPPTGPIEQRNIPFPNPSKEASTSLASRPSRETPILTNPSSGMASRPHPASREGNRQAKRPSPAVMPDYPDQNPKPPPSLPQTLWERARSWAESSWQRVRQEARDFFAPPPPVEPILQRNQPAGAACVRKTPLPGLFAGMDGAQTGADDRFALYRKCVKVRSGFEKYLSDEFLAKTEAVAGHVGAKPAHLLAVMAAETGGKFRPSTRNDIGATGIVQFTKRTAKGLGTSTQDLAGMSNTQQLDYVQKYLEQRRARGISVKLGGPVKGPVPLDSIPRLYGAVWYGTPLDNEDTVLHRWPERPYLLNWNMDVDPRTGKLEGATVNPGTRHGVKGYINGNDLVWFIKKNGTHANKAGCAHFLD</sequence>
<reference evidence="2 3" key="1">
    <citation type="journal article" date="2018" name="Microbiol. Resour. Announc.">
        <title>Complete Genome Sequence of Acidithiobacillus ferridurans JCM 18981.</title>
        <authorList>
            <person name="Miyauchi T."/>
            <person name="Kouzuma A."/>
            <person name="Abe T."/>
            <person name="Watanabe K."/>
        </authorList>
    </citation>
    <scope>NUCLEOTIDE SEQUENCE [LARGE SCALE GENOMIC DNA]</scope>
    <source>
        <strain evidence="3">ATCC 33020 / DSM 29468 / JCM 18981 / 11Fe</strain>
    </source>
</reference>
<dbReference type="Proteomes" id="UP000280188">
    <property type="component" value="Chromosome"/>
</dbReference>
<dbReference type="AlphaFoldDB" id="A0A2Z6IG37"/>
<evidence type="ECO:0000313" key="3">
    <source>
        <dbReference type="Proteomes" id="UP000280188"/>
    </source>
</evidence>
<evidence type="ECO:0000313" key="2">
    <source>
        <dbReference type="EMBL" id="BBF64620.1"/>
    </source>
</evidence>
<dbReference type="InterPro" id="IPR023346">
    <property type="entry name" value="Lysozyme-like_dom_sf"/>
</dbReference>
<gene>
    <name evidence="2" type="ORF">AFERRID_08380</name>
</gene>
<feature type="compositionally biased region" description="Polar residues" evidence="1">
    <location>
        <begin position="76"/>
        <end position="85"/>
    </location>
</feature>
<dbReference type="SUPFAM" id="SSF53955">
    <property type="entry name" value="Lysozyme-like"/>
    <property type="match status" value="1"/>
</dbReference>
<protein>
    <recommendedName>
        <fullName evidence="4">Transglycosylase SLT domain-containing protein</fullName>
    </recommendedName>
</protein>